<feature type="non-terminal residue" evidence="2">
    <location>
        <position position="60"/>
    </location>
</feature>
<accession>A0A4S2CU29</accession>
<name>A0A4S2CU29_9BACE</name>
<evidence type="ECO:0000313" key="3">
    <source>
        <dbReference type="Proteomes" id="UP000309566"/>
    </source>
</evidence>
<keyword evidence="1" id="KW-0812">Transmembrane</keyword>
<organism evidence="2 3">
    <name type="scientific">Bacteroides caecimuris</name>
    <dbReference type="NCBI Taxonomy" id="1796613"/>
    <lineage>
        <taxon>Bacteria</taxon>
        <taxon>Pseudomonadati</taxon>
        <taxon>Bacteroidota</taxon>
        <taxon>Bacteroidia</taxon>
        <taxon>Bacteroidales</taxon>
        <taxon>Bacteroidaceae</taxon>
        <taxon>Bacteroides</taxon>
    </lineage>
</organism>
<dbReference type="AlphaFoldDB" id="A0A4S2CU29"/>
<protein>
    <submittedName>
        <fullName evidence="2">Uncharacterized protein</fullName>
    </submittedName>
</protein>
<feature type="transmembrane region" description="Helical" evidence="1">
    <location>
        <begin position="12"/>
        <end position="36"/>
    </location>
</feature>
<gene>
    <name evidence="2" type="ORF">E5353_13730</name>
</gene>
<evidence type="ECO:0000256" key="1">
    <source>
        <dbReference type="SAM" id="Phobius"/>
    </source>
</evidence>
<sequence>MSSLHSKVVFALFQTINASSVYIIASFVFIIASCIYKNKACNQGRRIIFCLSISQLLSIF</sequence>
<evidence type="ECO:0000313" key="2">
    <source>
        <dbReference type="EMBL" id="TGY31114.1"/>
    </source>
</evidence>
<keyword evidence="1" id="KW-1133">Transmembrane helix</keyword>
<dbReference type="Proteomes" id="UP000309566">
    <property type="component" value="Unassembled WGS sequence"/>
</dbReference>
<reference evidence="2 3" key="1">
    <citation type="submission" date="2019-04" db="EMBL/GenBank/DDBJ databases">
        <title>Microbes associate with the intestines of laboratory mice.</title>
        <authorList>
            <person name="Navarre W."/>
            <person name="Wong E."/>
            <person name="Huang K."/>
            <person name="Tropini C."/>
            <person name="Ng K."/>
            <person name="Yu B."/>
        </authorList>
    </citation>
    <scope>NUCLEOTIDE SEQUENCE [LARGE SCALE GENOMIC DNA]</scope>
    <source>
        <strain evidence="2 3">NM63_1-25</strain>
    </source>
</reference>
<dbReference type="EMBL" id="SRYX01000058">
    <property type="protein sequence ID" value="TGY31114.1"/>
    <property type="molecule type" value="Genomic_DNA"/>
</dbReference>
<proteinExistence type="predicted"/>
<dbReference type="PROSITE" id="PS51257">
    <property type="entry name" value="PROKAR_LIPOPROTEIN"/>
    <property type="match status" value="1"/>
</dbReference>
<comment type="caution">
    <text evidence="2">The sequence shown here is derived from an EMBL/GenBank/DDBJ whole genome shotgun (WGS) entry which is preliminary data.</text>
</comment>
<keyword evidence="1" id="KW-0472">Membrane</keyword>